<proteinExistence type="predicted"/>
<feature type="compositionally biased region" description="Basic and acidic residues" evidence="1">
    <location>
        <begin position="66"/>
        <end position="75"/>
    </location>
</feature>
<reference evidence="3 4" key="1">
    <citation type="submission" date="2017-11" db="EMBL/GenBank/DDBJ databases">
        <title>Infants hospitalized years apart are colonized by the same room-sourced microbial strains.</title>
        <authorList>
            <person name="Brooks B."/>
            <person name="Olm M.R."/>
            <person name="Firek B.A."/>
            <person name="Baker R."/>
            <person name="Thomas B.C."/>
            <person name="Morowitz M.J."/>
            <person name="Banfield J.F."/>
        </authorList>
    </citation>
    <scope>NUCLEOTIDE SEQUENCE [LARGE SCALE GENOMIC DNA]</scope>
    <source>
        <strain evidence="3">S2_009_000_R2_76</strain>
    </source>
</reference>
<sequence length="82" mass="9882">MFKYVALFFFLYIAYQFIFKLVLPLFRATSVMRQQVNQMNTARQQYENQVNQKHSTAYNNTSAPQPEKKKEKEGEYIDFEEL</sequence>
<name>A0A2W5FDZ2_9SPHI</name>
<accession>A0A2W5FDZ2</accession>
<dbReference type="Pfam" id="PF16118">
    <property type="entry name" value="DUF4834"/>
    <property type="match status" value="1"/>
</dbReference>
<comment type="caution">
    <text evidence="3">The sequence shown here is derived from an EMBL/GenBank/DDBJ whole genome shotgun (WGS) entry which is preliminary data.</text>
</comment>
<feature type="transmembrane region" description="Helical" evidence="2">
    <location>
        <begin position="6"/>
        <end position="26"/>
    </location>
</feature>
<keyword evidence="2" id="KW-1133">Transmembrane helix</keyword>
<gene>
    <name evidence="3" type="ORF">DI598_02140</name>
</gene>
<evidence type="ECO:0000313" key="4">
    <source>
        <dbReference type="Proteomes" id="UP000249645"/>
    </source>
</evidence>
<evidence type="ECO:0000313" key="3">
    <source>
        <dbReference type="EMBL" id="PZP51860.1"/>
    </source>
</evidence>
<keyword evidence="2" id="KW-0472">Membrane</keyword>
<dbReference type="AlphaFoldDB" id="A0A2W5FDZ2"/>
<evidence type="ECO:0000256" key="2">
    <source>
        <dbReference type="SAM" id="Phobius"/>
    </source>
</evidence>
<evidence type="ECO:0000256" key="1">
    <source>
        <dbReference type="SAM" id="MobiDB-lite"/>
    </source>
</evidence>
<protein>
    <recommendedName>
        <fullName evidence="5">DUF4834 domain-containing protein</fullName>
    </recommendedName>
</protein>
<dbReference type="InterPro" id="IPR032272">
    <property type="entry name" value="DUF4834"/>
</dbReference>
<feature type="compositionally biased region" description="Polar residues" evidence="1">
    <location>
        <begin position="47"/>
        <end position="64"/>
    </location>
</feature>
<dbReference type="Proteomes" id="UP000249645">
    <property type="component" value="Unassembled WGS sequence"/>
</dbReference>
<feature type="region of interest" description="Disordered" evidence="1">
    <location>
        <begin position="47"/>
        <end position="82"/>
    </location>
</feature>
<keyword evidence="2" id="KW-0812">Transmembrane</keyword>
<organism evidence="3 4">
    <name type="scientific">Pseudopedobacter saltans</name>
    <dbReference type="NCBI Taxonomy" id="151895"/>
    <lineage>
        <taxon>Bacteria</taxon>
        <taxon>Pseudomonadati</taxon>
        <taxon>Bacteroidota</taxon>
        <taxon>Sphingobacteriia</taxon>
        <taxon>Sphingobacteriales</taxon>
        <taxon>Sphingobacteriaceae</taxon>
        <taxon>Pseudopedobacter</taxon>
    </lineage>
</organism>
<evidence type="ECO:0008006" key="5">
    <source>
        <dbReference type="Google" id="ProtNLM"/>
    </source>
</evidence>
<dbReference type="EMBL" id="QFOI01000019">
    <property type="protein sequence ID" value="PZP51860.1"/>
    <property type="molecule type" value="Genomic_DNA"/>
</dbReference>